<dbReference type="SUPFAM" id="SSF46785">
    <property type="entry name" value="Winged helix' DNA-binding domain"/>
    <property type="match status" value="1"/>
</dbReference>
<dbReference type="OrthoDB" id="9795022at2"/>
<dbReference type="GO" id="GO:0003677">
    <property type="term" value="F:DNA binding"/>
    <property type="evidence" value="ECO:0007669"/>
    <property type="project" value="UniProtKB-KW"/>
</dbReference>
<dbReference type="PROSITE" id="PS50931">
    <property type="entry name" value="HTH_LYSR"/>
    <property type="match status" value="1"/>
</dbReference>
<dbReference type="InterPro" id="IPR000847">
    <property type="entry name" value="LysR_HTH_N"/>
</dbReference>
<name>A0A4V3DZ95_9HYPH</name>
<proteinExistence type="inferred from homology"/>
<dbReference type="Pfam" id="PF00126">
    <property type="entry name" value="HTH_1"/>
    <property type="match status" value="1"/>
</dbReference>
<dbReference type="Gene3D" id="3.40.190.10">
    <property type="entry name" value="Periplasmic binding protein-like II"/>
    <property type="match status" value="2"/>
</dbReference>
<dbReference type="PANTHER" id="PTHR30346:SF0">
    <property type="entry name" value="HCA OPERON TRANSCRIPTIONAL ACTIVATOR HCAR"/>
    <property type="match status" value="1"/>
</dbReference>
<dbReference type="CDD" id="cd08414">
    <property type="entry name" value="PBP2_LTTR_aromatics_like"/>
    <property type="match status" value="1"/>
</dbReference>
<comment type="similarity">
    <text evidence="1">Belongs to the LysR transcriptional regulatory family.</text>
</comment>
<gene>
    <name evidence="6" type="ORF">EV668_0029</name>
</gene>
<protein>
    <submittedName>
        <fullName evidence="6">LysR family transcriptional regulator</fullName>
    </submittedName>
</protein>
<dbReference type="GO" id="GO:0032993">
    <property type="term" value="C:protein-DNA complex"/>
    <property type="evidence" value="ECO:0007669"/>
    <property type="project" value="TreeGrafter"/>
</dbReference>
<dbReference type="EMBL" id="SNZR01000002">
    <property type="protein sequence ID" value="TDR95687.1"/>
    <property type="molecule type" value="Genomic_DNA"/>
</dbReference>
<reference evidence="6 7" key="1">
    <citation type="submission" date="2019-03" db="EMBL/GenBank/DDBJ databases">
        <title>Genomic Encyclopedia of Type Strains, Phase IV (KMG-IV): sequencing the most valuable type-strain genomes for metagenomic binning, comparative biology and taxonomic classification.</title>
        <authorList>
            <person name="Goeker M."/>
        </authorList>
    </citation>
    <scope>NUCLEOTIDE SEQUENCE [LARGE SCALE GENOMIC DNA]</scope>
    <source>
        <strain evidence="6 7">DSM 25903</strain>
    </source>
</reference>
<feature type="domain" description="HTH lysR-type" evidence="5">
    <location>
        <begin position="1"/>
        <end position="58"/>
    </location>
</feature>
<dbReference type="Gene3D" id="1.10.10.10">
    <property type="entry name" value="Winged helix-like DNA-binding domain superfamily/Winged helix DNA-binding domain"/>
    <property type="match status" value="1"/>
</dbReference>
<dbReference type="Pfam" id="PF03466">
    <property type="entry name" value="LysR_substrate"/>
    <property type="match status" value="1"/>
</dbReference>
<dbReference type="GO" id="GO:0003700">
    <property type="term" value="F:DNA-binding transcription factor activity"/>
    <property type="evidence" value="ECO:0007669"/>
    <property type="project" value="InterPro"/>
</dbReference>
<dbReference type="Proteomes" id="UP000295122">
    <property type="component" value="Unassembled WGS sequence"/>
</dbReference>
<evidence type="ECO:0000256" key="3">
    <source>
        <dbReference type="ARBA" id="ARBA00023125"/>
    </source>
</evidence>
<evidence type="ECO:0000256" key="4">
    <source>
        <dbReference type="ARBA" id="ARBA00023163"/>
    </source>
</evidence>
<keyword evidence="2" id="KW-0805">Transcription regulation</keyword>
<sequence>MDLVRLRSFLVLMEELHFGRAAALLGIAQPHLSRRIQELERSMGVELFRRSQRHVEPTAAGRSFAERVTAVLAALDNAALEAREVAAGISGRLRIGFIHSSTYGVLPATLKQFRAMRPDIAIELREMTILAQIDALRSGDIDLGILRPIGGEDDLAYETVLHEPFRLAVPQDHPLARRRSLRLSDTMRERFIMFPREASPLFHARITAAFDAVGVIPNVVQEATQIHTVLGLVGAGLGIALVPNSSRQLDWPAIRLLEIDQAPEPVEICIGWRRDQSPPAREAFVDAARNAAGSLGRQSDRIRA</sequence>
<dbReference type="AlphaFoldDB" id="A0A4V3DZ95"/>
<evidence type="ECO:0000313" key="6">
    <source>
        <dbReference type="EMBL" id="TDR95687.1"/>
    </source>
</evidence>
<comment type="caution">
    <text evidence="6">The sequence shown here is derived from an EMBL/GenBank/DDBJ whole genome shotgun (WGS) entry which is preliminary data.</text>
</comment>
<dbReference type="PRINTS" id="PR00039">
    <property type="entry name" value="HTHLYSR"/>
</dbReference>
<accession>A0A4V3DZ95</accession>
<evidence type="ECO:0000313" key="7">
    <source>
        <dbReference type="Proteomes" id="UP000295122"/>
    </source>
</evidence>
<dbReference type="FunFam" id="1.10.10.10:FF:000001">
    <property type="entry name" value="LysR family transcriptional regulator"/>
    <property type="match status" value="1"/>
</dbReference>
<dbReference type="InterPro" id="IPR036388">
    <property type="entry name" value="WH-like_DNA-bd_sf"/>
</dbReference>
<keyword evidence="3" id="KW-0238">DNA-binding</keyword>
<dbReference type="SUPFAM" id="SSF53850">
    <property type="entry name" value="Periplasmic binding protein-like II"/>
    <property type="match status" value="1"/>
</dbReference>
<keyword evidence="4" id="KW-0804">Transcription</keyword>
<organism evidence="6 7">
    <name type="scientific">Enterovirga rhinocerotis</name>
    <dbReference type="NCBI Taxonomy" id="1339210"/>
    <lineage>
        <taxon>Bacteria</taxon>
        <taxon>Pseudomonadati</taxon>
        <taxon>Pseudomonadota</taxon>
        <taxon>Alphaproteobacteria</taxon>
        <taxon>Hyphomicrobiales</taxon>
        <taxon>Methylobacteriaceae</taxon>
        <taxon>Enterovirga</taxon>
    </lineage>
</organism>
<evidence type="ECO:0000256" key="1">
    <source>
        <dbReference type="ARBA" id="ARBA00009437"/>
    </source>
</evidence>
<evidence type="ECO:0000259" key="5">
    <source>
        <dbReference type="PROSITE" id="PS50931"/>
    </source>
</evidence>
<evidence type="ECO:0000256" key="2">
    <source>
        <dbReference type="ARBA" id="ARBA00023015"/>
    </source>
</evidence>
<dbReference type="InterPro" id="IPR036390">
    <property type="entry name" value="WH_DNA-bd_sf"/>
</dbReference>
<dbReference type="RefSeq" id="WP_133767847.1">
    <property type="nucleotide sequence ID" value="NZ_SNZR01000002.1"/>
</dbReference>
<keyword evidence="7" id="KW-1185">Reference proteome</keyword>
<dbReference type="PANTHER" id="PTHR30346">
    <property type="entry name" value="TRANSCRIPTIONAL DUAL REGULATOR HCAR-RELATED"/>
    <property type="match status" value="1"/>
</dbReference>
<dbReference type="InterPro" id="IPR005119">
    <property type="entry name" value="LysR_subst-bd"/>
</dbReference>